<evidence type="ECO:0000313" key="8">
    <source>
        <dbReference type="EMBL" id="ATD08353.1"/>
    </source>
</evidence>
<keyword evidence="3 6" id="KW-0812">Transmembrane</keyword>
<evidence type="ECO:0000256" key="2">
    <source>
        <dbReference type="ARBA" id="ARBA00022475"/>
    </source>
</evidence>
<accession>A0ABM6NHM4</accession>
<gene>
    <name evidence="8" type="ORF">PPIS_a3588</name>
</gene>
<evidence type="ECO:0000256" key="1">
    <source>
        <dbReference type="ARBA" id="ARBA00004651"/>
    </source>
</evidence>
<protein>
    <recommendedName>
        <fullName evidence="7">ABC3 transporter permease C-terminal domain-containing protein</fullName>
    </recommendedName>
</protein>
<feature type="transmembrane region" description="Helical" evidence="6">
    <location>
        <begin position="213"/>
        <end position="236"/>
    </location>
</feature>
<reference evidence="8 9" key="1">
    <citation type="submission" date="2015-06" db="EMBL/GenBank/DDBJ databases">
        <authorList>
            <person name="Xie B.-B."/>
            <person name="Rong J.-C."/>
            <person name="Qin Q.-L."/>
            <person name="Zhang Y.-Z."/>
        </authorList>
    </citation>
    <scope>NUCLEOTIDE SEQUENCE [LARGE SCALE GENOMIC DNA]</scope>
    <source>
        <strain evidence="8 9">JCM 20779</strain>
    </source>
</reference>
<feature type="transmembrane region" description="Helical" evidence="6">
    <location>
        <begin position="72"/>
        <end position="101"/>
    </location>
</feature>
<keyword evidence="5 6" id="KW-0472">Membrane</keyword>
<feature type="transmembrane region" description="Helical" evidence="6">
    <location>
        <begin position="311"/>
        <end position="329"/>
    </location>
</feature>
<evidence type="ECO:0000256" key="3">
    <source>
        <dbReference type="ARBA" id="ARBA00022692"/>
    </source>
</evidence>
<keyword evidence="4 6" id="KW-1133">Transmembrane helix</keyword>
<feature type="transmembrane region" description="Helical" evidence="6">
    <location>
        <begin position="122"/>
        <end position="152"/>
    </location>
</feature>
<feature type="transmembrane region" description="Helical" evidence="6">
    <location>
        <begin position="164"/>
        <end position="192"/>
    </location>
</feature>
<evidence type="ECO:0000256" key="5">
    <source>
        <dbReference type="ARBA" id="ARBA00023136"/>
    </source>
</evidence>
<feature type="transmembrane region" description="Helical" evidence="6">
    <location>
        <begin position="335"/>
        <end position="364"/>
    </location>
</feature>
<dbReference type="Proteomes" id="UP000016521">
    <property type="component" value="Chromosome I"/>
</dbReference>
<keyword evidence="9" id="KW-1185">Reference proteome</keyword>
<organism evidence="8 9">
    <name type="scientific">Pseudoalteromonas piscicida</name>
    <dbReference type="NCBI Taxonomy" id="43662"/>
    <lineage>
        <taxon>Bacteria</taxon>
        <taxon>Pseudomonadati</taxon>
        <taxon>Pseudomonadota</taxon>
        <taxon>Gammaproteobacteria</taxon>
        <taxon>Alteromonadales</taxon>
        <taxon>Pseudoalteromonadaceae</taxon>
        <taxon>Pseudoalteromonas</taxon>
    </lineage>
</organism>
<evidence type="ECO:0000313" key="9">
    <source>
        <dbReference type="Proteomes" id="UP000016521"/>
    </source>
</evidence>
<feature type="domain" description="ABC3 transporter permease C-terminal" evidence="7">
    <location>
        <begin position="82"/>
        <end position="183"/>
    </location>
</feature>
<feature type="transmembrane region" description="Helical" evidence="6">
    <location>
        <begin position="43"/>
        <end position="66"/>
    </location>
</feature>
<evidence type="ECO:0000256" key="4">
    <source>
        <dbReference type="ARBA" id="ARBA00022989"/>
    </source>
</evidence>
<sequence length="369" mass="41440">MAQGTVVNAQESKELCLNLSMAIGSSKLESASITSRIFKPFTIGYFIFNFVCLVMGFTVITLSILITQSTEVFIFQLLGVGFSGVVLIVILLNSLCTNLVYVKSRAREMTIRKILGASQVDFISLLLLESVPFTFLAGLVSLVFIECFALYFSVFTLGLTIQTYSVSTICCLLFIMFSVVFISNTYPAILAASVDYSRVLATKYSYPVLQNRIANIVFLIQSVTVSCIAVIMVYGWEYIAKNVQLKTFEHLIKPSILLLMVIAYASILNMLLSLIAHKKVEVAAHKLAGASCQKIVNLTVRNFFKTCHPRWGIYFLIICWLLITLLFGLDLHYGRWLLFSIFAILSFIALAWLCIVAFCCYGYYQKREF</sequence>
<dbReference type="Pfam" id="PF02687">
    <property type="entry name" value="FtsX"/>
    <property type="match status" value="1"/>
</dbReference>
<proteinExistence type="predicted"/>
<evidence type="ECO:0000259" key="7">
    <source>
        <dbReference type="Pfam" id="PF02687"/>
    </source>
</evidence>
<name>A0ABM6NHM4_PSEO7</name>
<feature type="transmembrane region" description="Helical" evidence="6">
    <location>
        <begin position="256"/>
        <end position="276"/>
    </location>
</feature>
<dbReference type="InterPro" id="IPR003838">
    <property type="entry name" value="ABC3_permease_C"/>
</dbReference>
<dbReference type="RefSeq" id="WP_010376900.1">
    <property type="nucleotide sequence ID" value="NZ_CP011924.1"/>
</dbReference>
<dbReference type="EMBL" id="CP011924">
    <property type="protein sequence ID" value="ATD08353.1"/>
    <property type="molecule type" value="Genomic_DNA"/>
</dbReference>
<comment type="subcellular location">
    <subcellularLocation>
        <location evidence="1">Cell membrane</location>
        <topology evidence="1">Multi-pass membrane protein</topology>
    </subcellularLocation>
</comment>
<keyword evidence="2" id="KW-1003">Cell membrane</keyword>
<evidence type="ECO:0000256" key="6">
    <source>
        <dbReference type="SAM" id="Phobius"/>
    </source>
</evidence>